<name>A0A151ITT4_9HYME</name>
<keyword evidence="2" id="KW-1185">Reference proteome</keyword>
<feature type="non-terminal residue" evidence="1">
    <location>
        <position position="1"/>
    </location>
</feature>
<protein>
    <submittedName>
        <fullName evidence="1">Uncharacterized protein</fullName>
    </submittedName>
</protein>
<dbReference type="Proteomes" id="UP000078492">
    <property type="component" value="Unassembled WGS sequence"/>
</dbReference>
<evidence type="ECO:0000313" key="1">
    <source>
        <dbReference type="EMBL" id="KYN10456.1"/>
    </source>
</evidence>
<reference evidence="1 2" key="1">
    <citation type="submission" date="2015-09" db="EMBL/GenBank/DDBJ databases">
        <title>Trachymyrmex cornetzi WGS genome.</title>
        <authorList>
            <person name="Nygaard S."/>
            <person name="Hu H."/>
            <person name="Boomsma J."/>
            <person name="Zhang G."/>
        </authorList>
    </citation>
    <scope>NUCLEOTIDE SEQUENCE [LARGE SCALE GENOMIC DNA]</scope>
    <source>
        <strain evidence="1">Tcor2-1</strain>
        <tissue evidence="1">Whole body</tissue>
    </source>
</reference>
<accession>A0A151ITT4</accession>
<evidence type="ECO:0000313" key="2">
    <source>
        <dbReference type="Proteomes" id="UP000078492"/>
    </source>
</evidence>
<gene>
    <name evidence="1" type="ORF">ALC57_17407</name>
</gene>
<sequence length="184" mass="21532">LSDIILIYNYDVNLHLRNNIIKIQSLIHNQLSSPRFINLFKYSWYKSGYLQEKPPEFDNPVDYCFKNCETFKIARQIVSRKVTKFITKKALMSKEASQADSDRFIENVKYYIDRYGIENVYNSDQSGFQLELHAGRTLAQKGVCRILDVSDSVFHWENWCSTSAMLGLYENCISVVMVQTQRNT</sequence>
<dbReference type="STRING" id="471704.A0A151ITT4"/>
<dbReference type="AlphaFoldDB" id="A0A151ITT4"/>
<organism evidence="1 2">
    <name type="scientific">Trachymyrmex cornetzi</name>
    <dbReference type="NCBI Taxonomy" id="471704"/>
    <lineage>
        <taxon>Eukaryota</taxon>
        <taxon>Metazoa</taxon>
        <taxon>Ecdysozoa</taxon>
        <taxon>Arthropoda</taxon>
        <taxon>Hexapoda</taxon>
        <taxon>Insecta</taxon>
        <taxon>Pterygota</taxon>
        <taxon>Neoptera</taxon>
        <taxon>Endopterygota</taxon>
        <taxon>Hymenoptera</taxon>
        <taxon>Apocrita</taxon>
        <taxon>Aculeata</taxon>
        <taxon>Formicoidea</taxon>
        <taxon>Formicidae</taxon>
        <taxon>Myrmicinae</taxon>
        <taxon>Trachymyrmex</taxon>
    </lineage>
</organism>
<proteinExistence type="predicted"/>
<dbReference type="EMBL" id="KQ980994">
    <property type="protein sequence ID" value="KYN10456.1"/>
    <property type="molecule type" value="Genomic_DNA"/>
</dbReference>